<sequence length="245" mass="26937">MGTVAVRYTHLQDTNISSLQRTSGQQCRRNDGSGAHPIESLVPNLTSEKLIRGIRILRSQSELGSQQQPQRVRYDHAMQRICSRPSASKEHVAIRHHPPVYCEILQRHLSIAVEQEKVASGCLSHAITQGLAMTGVGLVHSNHLRVPRRQSCQDRLGLISAPVVDDDDFQIGHDRRHVLQNLVDGVGEVTLLVVGGKNDREGGHVLWGPVLSHHYTVLALSGNCPLSRNRNAPSLGWTNQPVGVS</sequence>
<dbReference type="KEGG" id="mop:Mesop_0671"/>
<accession>F7Y6I3</accession>
<reference evidence="1 2" key="1">
    <citation type="submission" date="2010-10" db="EMBL/GenBank/DDBJ databases">
        <title>Complete sequence of Mesorhizobium opportunistum WSM2075.</title>
        <authorList>
            <consortium name="US DOE Joint Genome Institute"/>
            <person name="Lucas S."/>
            <person name="Copeland A."/>
            <person name="Lapidus A."/>
            <person name="Cheng J.-F."/>
            <person name="Bruce D."/>
            <person name="Goodwin L."/>
            <person name="Pitluck S."/>
            <person name="Chertkov O."/>
            <person name="Misra M."/>
            <person name="Detter J.C."/>
            <person name="Han C."/>
            <person name="Tapia R."/>
            <person name="Land M."/>
            <person name="Hauser L."/>
            <person name="Kyrpides N."/>
            <person name="Ovchinnikova G."/>
            <person name="Mavrommatis K.M."/>
            <person name="Tiwari R.P."/>
            <person name="Howieson J.G."/>
            <person name="O'Hara G.W."/>
            <person name="Nandasena K.G."/>
            <person name="Woyke T."/>
        </authorList>
    </citation>
    <scope>NUCLEOTIDE SEQUENCE [LARGE SCALE GENOMIC DNA]</scope>
    <source>
        <strain evidence="2">LMG 24607 / HAMBI 3007 / WSM2075</strain>
    </source>
</reference>
<gene>
    <name evidence="1" type="ordered locus">Mesop_0671</name>
</gene>
<proteinExistence type="predicted"/>
<dbReference type="AlphaFoldDB" id="F7Y6I3"/>
<dbReference type="EMBL" id="CP002279">
    <property type="protein sequence ID" value="AEH85165.1"/>
    <property type="molecule type" value="Genomic_DNA"/>
</dbReference>
<dbReference type="HOGENOM" id="CLU_1132543_0_0_5"/>
<evidence type="ECO:0000313" key="1">
    <source>
        <dbReference type="EMBL" id="AEH85165.1"/>
    </source>
</evidence>
<organism evidence="1 2">
    <name type="scientific">Mesorhizobium opportunistum (strain LMG 24607 / HAMBI 3007 / WSM2075)</name>
    <dbReference type="NCBI Taxonomy" id="536019"/>
    <lineage>
        <taxon>Bacteria</taxon>
        <taxon>Pseudomonadati</taxon>
        <taxon>Pseudomonadota</taxon>
        <taxon>Alphaproteobacteria</taxon>
        <taxon>Hyphomicrobiales</taxon>
        <taxon>Phyllobacteriaceae</taxon>
        <taxon>Mesorhizobium</taxon>
    </lineage>
</organism>
<name>F7Y6I3_MESOW</name>
<dbReference type="Proteomes" id="UP000001623">
    <property type="component" value="Chromosome"/>
</dbReference>
<evidence type="ECO:0000313" key="2">
    <source>
        <dbReference type="Proteomes" id="UP000001623"/>
    </source>
</evidence>
<protein>
    <submittedName>
        <fullName evidence="1">Uncharacterized protein</fullName>
    </submittedName>
</protein>